<feature type="domain" description="ABC transmembrane type-2" evidence="6">
    <location>
        <begin position="24"/>
        <end position="260"/>
    </location>
</feature>
<dbReference type="Pfam" id="PF01061">
    <property type="entry name" value="ABC2_membrane"/>
    <property type="match status" value="1"/>
</dbReference>
<feature type="transmembrane region" description="Helical" evidence="5">
    <location>
        <begin position="199"/>
        <end position="219"/>
    </location>
</feature>
<feature type="transmembrane region" description="Helical" evidence="5">
    <location>
        <begin position="64"/>
        <end position="84"/>
    </location>
</feature>
<protein>
    <recommendedName>
        <fullName evidence="5">Transport permease protein</fullName>
    </recommendedName>
</protein>
<evidence type="ECO:0000256" key="5">
    <source>
        <dbReference type="RuleBase" id="RU361157"/>
    </source>
</evidence>
<reference evidence="8" key="2">
    <citation type="journal article" date="2016" name="Int. J. Syst. Evol. Microbiol.">
        <title>Complete genome sequence and cell structure of Limnochorda pilosa, a Gram-negative spore-former within the phylum Firmicutes.</title>
        <authorList>
            <person name="Watanabe M."/>
            <person name="Kojima H."/>
            <person name="Fukui M."/>
        </authorList>
    </citation>
    <scope>NUCLEOTIDE SEQUENCE [LARGE SCALE GENOMIC DNA]</scope>
    <source>
        <strain evidence="8">HC45</strain>
    </source>
</reference>
<dbReference type="KEGG" id="lpil:LIP_1050"/>
<evidence type="ECO:0000256" key="4">
    <source>
        <dbReference type="ARBA" id="ARBA00023136"/>
    </source>
</evidence>
<keyword evidence="5" id="KW-0813">Transport</keyword>
<keyword evidence="5" id="KW-1003">Cell membrane</keyword>
<dbReference type="PANTHER" id="PTHR43229">
    <property type="entry name" value="NODULATION PROTEIN J"/>
    <property type="match status" value="1"/>
</dbReference>
<keyword evidence="8" id="KW-1185">Reference proteome</keyword>
<evidence type="ECO:0000256" key="1">
    <source>
        <dbReference type="ARBA" id="ARBA00004141"/>
    </source>
</evidence>
<dbReference type="EMBL" id="AP014924">
    <property type="protein sequence ID" value="BAS26907.1"/>
    <property type="molecule type" value="Genomic_DNA"/>
</dbReference>
<feature type="transmembrane region" description="Helical" evidence="5">
    <location>
        <begin position="24"/>
        <end position="44"/>
    </location>
</feature>
<comment type="similarity">
    <text evidence="5">Belongs to the ABC-2 integral membrane protein family.</text>
</comment>
<dbReference type="PANTHER" id="PTHR43229:SF6">
    <property type="entry name" value="ABC-TYPE MULTIDRUG TRANSPORT SYSTEM, PERMEASE COMPONENT"/>
    <property type="match status" value="1"/>
</dbReference>
<dbReference type="InterPro" id="IPR000412">
    <property type="entry name" value="ABC_2_transport"/>
</dbReference>
<evidence type="ECO:0000256" key="2">
    <source>
        <dbReference type="ARBA" id="ARBA00022692"/>
    </source>
</evidence>
<proteinExistence type="inferred from homology"/>
<evidence type="ECO:0000259" key="6">
    <source>
        <dbReference type="PROSITE" id="PS51012"/>
    </source>
</evidence>
<keyword evidence="3 5" id="KW-1133">Transmembrane helix</keyword>
<dbReference type="GO" id="GO:0043190">
    <property type="term" value="C:ATP-binding cassette (ABC) transporter complex"/>
    <property type="evidence" value="ECO:0007669"/>
    <property type="project" value="InterPro"/>
</dbReference>
<feature type="transmembrane region" description="Helical" evidence="5">
    <location>
        <begin position="145"/>
        <end position="168"/>
    </location>
</feature>
<evidence type="ECO:0000256" key="3">
    <source>
        <dbReference type="ARBA" id="ARBA00022989"/>
    </source>
</evidence>
<dbReference type="GO" id="GO:0140359">
    <property type="term" value="F:ABC-type transporter activity"/>
    <property type="evidence" value="ECO:0007669"/>
    <property type="project" value="InterPro"/>
</dbReference>
<keyword evidence="2 5" id="KW-0812">Transmembrane</keyword>
<sequence>MRHFFRVVRAEAYKQMRAYWGKPANATTEALYPALQFATAYYMFKPFLQEGIRVPWQAGNSGQSLALFLLTGFFGFTLFQRLLWAAMGMTQMERFGGTLEIQYMTPASRFALLIGAAAGGLVRTVYLYATFLLGALVWLGEWHPAHPGMILVAFAAVVVPGLAWGTLLNGQMLFARDFSAYVSILQPPLNFFGGVRFPVHLLPGWMQVVSAAIPLTWSLHVFRLVLLDGATLPQVGRELGLALLVSAACFALACLNVHRCERLARERGTMVLY</sequence>
<organism evidence="7 8">
    <name type="scientific">Limnochorda pilosa</name>
    <dbReference type="NCBI Taxonomy" id="1555112"/>
    <lineage>
        <taxon>Bacteria</taxon>
        <taxon>Bacillati</taxon>
        <taxon>Bacillota</taxon>
        <taxon>Limnochordia</taxon>
        <taxon>Limnochordales</taxon>
        <taxon>Limnochordaceae</taxon>
        <taxon>Limnochorda</taxon>
    </lineage>
</organism>
<evidence type="ECO:0000313" key="8">
    <source>
        <dbReference type="Proteomes" id="UP000065807"/>
    </source>
</evidence>
<dbReference type="Proteomes" id="UP000065807">
    <property type="component" value="Chromosome"/>
</dbReference>
<comment type="subcellular location">
    <subcellularLocation>
        <location evidence="5">Cell membrane</location>
        <topology evidence="5">Multi-pass membrane protein</topology>
    </subcellularLocation>
    <subcellularLocation>
        <location evidence="1">Membrane</location>
        <topology evidence="1">Multi-pass membrane protein</topology>
    </subcellularLocation>
</comment>
<dbReference type="AlphaFoldDB" id="A0A0K2SIQ5"/>
<gene>
    <name evidence="7" type="ORF">LIP_1050</name>
</gene>
<dbReference type="STRING" id="1555112.LIP_1050"/>
<accession>A0A0K2SIQ5</accession>
<reference evidence="8" key="1">
    <citation type="submission" date="2015-07" db="EMBL/GenBank/DDBJ databases">
        <title>Complete genome sequence and phylogenetic analysis of Limnochorda pilosa.</title>
        <authorList>
            <person name="Watanabe M."/>
            <person name="Kojima H."/>
            <person name="Fukui M."/>
        </authorList>
    </citation>
    <scope>NUCLEOTIDE SEQUENCE [LARGE SCALE GENOMIC DNA]</scope>
    <source>
        <strain evidence="8">HC45</strain>
    </source>
</reference>
<dbReference type="InterPro" id="IPR051784">
    <property type="entry name" value="Nod_factor_ABC_transporter"/>
</dbReference>
<name>A0A0K2SIQ5_LIMPI</name>
<keyword evidence="4 5" id="KW-0472">Membrane</keyword>
<evidence type="ECO:0000313" key="7">
    <source>
        <dbReference type="EMBL" id="BAS26907.1"/>
    </source>
</evidence>
<dbReference type="InterPro" id="IPR047817">
    <property type="entry name" value="ABC2_TM_bact-type"/>
</dbReference>
<feature type="transmembrane region" description="Helical" evidence="5">
    <location>
        <begin position="239"/>
        <end position="257"/>
    </location>
</feature>
<feature type="transmembrane region" description="Helical" evidence="5">
    <location>
        <begin position="110"/>
        <end position="139"/>
    </location>
</feature>
<dbReference type="PIRSF" id="PIRSF006648">
    <property type="entry name" value="DrrB"/>
    <property type="match status" value="1"/>
</dbReference>
<dbReference type="PROSITE" id="PS51012">
    <property type="entry name" value="ABC_TM2"/>
    <property type="match status" value="1"/>
</dbReference>
<dbReference type="InterPro" id="IPR013525">
    <property type="entry name" value="ABC2_TM"/>
</dbReference>